<evidence type="ECO:0000259" key="6">
    <source>
        <dbReference type="Pfam" id="PF20981"/>
    </source>
</evidence>
<feature type="domain" description="AAR2 C-terminal" evidence="5">
    <location>
        <begin position="220"/>
        <end position="273"/>
    </location>
</feature>
<protein>
    <recommendedName>
        <fullName evidence="2">Protein AAR2 homolog</fullName>
    </recommendedName>
    <alternativeName>
        <fullName evidence="3">AAR2 splicing factor homolog</fullName>
    </alternativeName>
</protein>
<dbReference type="PANTHER" id="PTHR12689">
    <property type="entry name" value="A1 CISTRON SPLICING FACTOR AAR2-RELATED"/>
    <property type="match status" value="1"/>
</dbReference>
<dbReference type="Proteomes" id="UP000887574">
    <property type="component" value="Unplaced"/>
</dbReference>
<evidence type="ECO:0000256" key="2">
    <source>
        <dbReference type="ARBA" id="ARBA00016372"/>
    </source>
</evidence>
<evidence type="ECO:0000313" key="7">
    <source>
        <dbReference type="Proteomes" id="UP000887574"/>
    </source>
</evidence>
<dbReference type="Gene3D" id="1.25.40.550">
    <property type="entry name" value="Aar2, C-terminal domain-like"/>
    <property type="match status" value="1"/>
</dbReference>
<reference evidence="8" key="1">
    <citation type="submission" date="2022-11" db="UniProtKB">
        <authorList>
            <consortium name="WormBaseParasite"/>
        </authorList>
    </citation>
    <scope>IDENTIFICATION</scope>
</reference>
<organism evidence="7 8">
    <name type="scientific">Ditylenchus dipsaci</name>
    <dbReference type="NCBI Taxonomy" id="166011"/>
    <lineage>
        <taxon>Eukaryota</taxon>
        <taxon>Metazoa</taxon>
        <taxon>Ecdysozoa</taxon>
        <taxon>Nematoda</taxon>
        <taxon>Chromadorea</taxon>
        <taxon>Rhabditida</taxon>
        <taxon>Tylenchina</taxon>
        <taxon>Tylenchomorpha</taxon>
        <taxon>Sphaerularioidea</taxon>
        <taxon>Anguinidae</taxon>
        <taxon>Anguininae</taxon>
        <taxon>Ditylenchus</taxon>
    </lineage>
</organism>
<dbReference type="InterPro" id="IPR038514">
    <property type="entry name" value="AAR2_C_sf"/>
</dbReference>
<dbReference type="CDD" id="cd13777">
    <property type="entry name" value="Aar2_N"/>
    <property type="match status" value="1"/>
</dbReference>
<comment type="similarity">
    <text evidence="1">Belongs to the AAR2 family.</text>
</comment>
<keyword evidence="4" id="KW-0175">Coiled coil</keyword>
<dbReference type="Gene3D" id="2.60.34.20">
    <property type="match status" value="1"/>
</dbReference>
<dbReference type="InterPro" id="IPR007946">
    <property type="entry name" value="AAR2"/>
</dbReference>
<dbReference type="AlphaFoldDB" id="A0A915E0H9"/>
<accession>A0A915E0H9</accession>
<dbReference type="InterPro" id="IPR033648">
    <property type="entry name" value="AAR2_C"/>
</dbReference>
<evidence type="ECO:0000256" key="3">
    <source>
        <dbReference type="ARBA" id="ARBA00030625"/>
    </source>
</evidence>
<dbReference type="FunFam" id="2.60.34.20:FF:000001">
    <property type="entry name" value="protein AAR2 homolog"/>
    <property type="match status" value="1"/>
</dbReference>
<dbReference type="GO" id="GO:0000244">
    <property type="term" value="P:spliceosomal tri-snRNP complex assembly"/>
    <property type="evidence" value="ECO:0007669"/>
    <property type="project" value="TreeGrafter"/>
</dbReference>
<evidence type="ECO:0000256" key="1">
    <source>
        <dbReference type="ARBA" id="ARBA00006281"/>
    </source>
</evidence>
<dbReference type="Pfam" id="PF20981">
    <property type="entry name" value="AAR2_1st"/>
    <property type="match status" value="1"/>
</dbReference>
<dbReference type="CDD" id="cd13778">
    <property type="entry name" value="Aar2_C"/>
    <property type="match status" value="1"/>
</dbReference>
<dbReference type="PANTHER" id="PTHR12689:SF4">
    <property type="entry name" value="PROTEIN AAR2 HOMOLOG"/>
    <property type="match status" value="1"/>
</dbReference>
<sequence length="275" mass="31695">MADNVEEMPQEIALQLFQSGAFLIFKDSLSLSMEFGIDYKSWNIGNKFLGLKMIPPGIHFVYLSVKDAPRIGFFHYFQPQEILVRKWDKNAEDFDVNYKSCQEEIDRIRDNLKNLDSSLGAYPYSTYRQWVSLSSYISPKTVKRLQPDNILGKITSQTELITKEQELEQQLGDSLGTSTVNRSFPNRIRFKDAIGMPIMTAKPGTSIHFTEIPQVSLADTNLKKAGIDSSDRLYTILKQLGDDYRELLGEFQYSFVVFLMGQVYEGFEQWKELFI</sequence>
<keyword evidence="7" id="KW-1185">Reference proteome</keyword>
<name>A0A915E0H9_9BILA</name>
<dbReference type="Pfam" id="PF05282">
    <property type="entry name" value="AAR2"/>
    <property type="match status" value="1"/>
</dbReference>
<dbReference type="InterPro" id="IPR033647">
    <property type="entry name" value="Aar2_N"/>
</dbReference>
<evidence type="ECO:0000259" key="5">
    <source>
        <dbReference type="Pfam" id="PF05282"/>
    </source>
</evidence>
<evidence type="ECO:0000313" key="8">
    <source>
        <dbReference type="WBParaSite" id="jg25643"/>
    </source>
</evidence>
<proteinExistence type="inferred from homology"/>
<feature type="coiled-coil region" evidence="4">
    <location>
        <begin position="91"/>
        <end position="118"/>
    </location>
</feature>
<dbReference type="InterPro" id="IPR038516">
    <property type="entry name" value="AAR2_N_sf"/>
</dbReference>
<feature type="domain" description="AAR2 N-terminal" evidence="6">
    <location>
        <begin position="20"/>
        <end position="147"/>
    </location>
</feature>
<evidence type="ECO:0000256" key="4">
    <source>
        <dbReference type="SAM" id="Coils"/>
    </source>
</evidence>
<dbReference type="WBParaSite" id="jg25643">
    <property type="protein sequence ID" value="jg25643"/>
    <property type="gene ID" value="jg25643"/>
</dbReference>